<dbReference type="AlphaFoldDB" id="A0A3Q3JR46"/>
<organism evidence="3 4">
    <name type="scientific">Monopterus albus</name>
    <name type="common">Swamp eel</name>
    <dbReference type="NCBI Taxonomy" id="43700"/>
    <lineage>
        <taxon>Eukaryota</taxon>
        <taxon>Metazoa</taxon>
        <taxon>Chordata</taxon>
        <taxon>Craniata</taxon>
        <taxon>Vertebrata</taxon>
        <taxon>Euteleostomi</taxon>
        <taxon>Actinopterygii</taxon>
        <taxon>Neopterygii</taxon>
        <taxon>Teleostei</taxon>
        <taxon>Neoteleostei</taxon>
        <taxon>Acanthomorphata</taxon>
        <taxon>Anabantaria</taxon>
        <taxon>Synbranchiformes</taxon>
        <taxon>Synbranchidae</taxon>
        <taxon>Monopterus</taxon>
    </lineage>
</organism>
<proteinExistence type="predicted"/>
<dbReference type="Proteomes" id="UP000261600">
    <property type="component" value="Unplaced"/>
</dbReference>
<keyword evidence="1" id="KW-0732">Signal</keyword>
<reference evidence="3" key="1">
    <citation type="submission" date="2025-08" db="UniProtKB">
        <authorList>
            <consortium name="Ensembl"/>
        </authorList>
    </citation>
    <scope>IDENTIFICATION</scope>
</reference>
<dbReference type="PANTHER" id="PTHR14343:SF3">
    <property type="entry name" value="SIMILAR TO PREDICTED GENE ICRFP703B1614Q5.5"/>
    <property type="match status" value="1"/>
</dbReference>
<accession>A0A3Q3JR46</accession>
<evidence type="ECO:0000313" key="4">
    <source>
        <dbReference type="Proteomes" id="UP000261600"/>
    </source>
</evidence>
<reference evidence="3" key="2">
    <citation type="submission" date="2025-09" db="UniProtKB">
        <authorList>
            <consortium name="Ensembl"/>
        </authorList>
    </citation>
    <scope>IDENTIFICATION</scope>
</reference>
<feature type="domain" description="DUF4537" evidence="2">
    <location>
        <begin position="45"/>
        <end position="134"/>
    </location>
</feature>
<evidence type="ECO:0000259" key="2">
    <source>
        <dbReference type="Pfam" id="PF15057"/>
    </source>
</evidence>
<dbReference type="Ensembl" id="ENSMALT00000017470.1">
    <property type="protein sequence ID" value="ENSMALP00000017132.1"/>
    <property type="gene ID" value="ENSMALG00000011993.1"/>
</dbReference>
<feature type="signal peptide" evidence="1">
    <location>
        <begin position="1"/>
        <end position="20"/>
    </location>
</feature>
<protein>
    <recommendedName>
        <fullName evidence="2">DUF4537 domain-containing protein</fullName>
    </recommendedName>
</protein>
<name>A0A3Q3JR46_MONAL</name>
<sequence length="159" mass="17624">MCATLNLLLGLLWSSRCSLGNPLHPVASCMLSAQTLGSSEFFPGCRVLARREVDGLYYMGRGRAGLWLVEFDHPTAASLGVVSAQRQLVCSVDMVNHTRAHTHYLVPGEAVLSPWEPDLRRYGPGRLMAATELTLAKTAEKVHFWFLFGCRLRKGRHKG</sequence>
<keyword evidence="4" id="KW-1185">Reference proteome</keyword>
<evidence type="ECO:0000313" key="3">
    <source>
        <dbReference type="Ensembl" id="ENSMALP00000017132.1"/>
    </source>
</evidence>
<evidence type="ECO:0000256" key="1">
    <source>
        <dbReference type="SAM" id="SignalP"/>
    </source>
</evidence>
<feature type="chain" id="PRO_5018643811" description="DUF4537 domain-containing protein" evidence="1">
    <location>
        <begin position="21"/>
        <end position="159"/>
    </location>
</feature>
<dbReference type="InterPro" id="IPR032770">
    <property type="entry name" value="DUF4537"/>
</dbReference>
<dbReference type="Pfam" id="PF15057">
    <property type="entry name" value="DUF4537"/>
    <property type="match status" value="1"/>
</dbReference>
<dbReference type="CDD" id="cd04508">
    <property type="entry name" value="Tudor_SF"/>
    <property type="match status" value="1"/>
</dbReference>
<dbReference type="PANTHER" id="PTHR14343">
    <property type="entry name" value="VWFA DOMAIN-CONTAINING PROTEIN"/>
    <property type="match status" value="1"/>
</dbReference>